<dbReference type="Pfam" id="PF02653">
    <property type="entry name" value="BPD_transp_2"/>
    <property type="match status" value="1"/>
</dbReference>
<dbReference type="CDD" id="cd06581">
    <property type="entry name" value="TM_PBP1_LivM_like"/>
    <property type="match status" value="1"/>
</dbReference>
<gene>
    <name evidence="7" type="ORF">GJ700_26075</name>
</gene>
<dbReference type="PANTHER" id="PTHR30482">
    <property type="entry name" value="HIGH-AFFINITY BRANCHED-CHAIN AMINO ACID TRANSPORT SYSTEM PERMEASE"/>
    <property type="match status" value="1"/>
</dbReference>
<dbReference type="InterPro" id="IPR043428">
    <property type="entry name" value="LivM-like"/>
</dbReference>
<feature type="transmembrane region" description="Helical" evidence="6">
    <location>
        <begin position="297"/>
        <end position="321"/>
    </location>
</feature>
<reference evidence="7 8" key="1">
    <citation type="submission" date="2019-11" db="EMBL/GenBank/DDBJ databases">
        <title>Novel species isolated from a subtropical stream in China.</title>
        <authorList>
            <person name="Lu H."/>
        </authorList>
    </citation>
    <scope>NUCLEOTIDE SEQUENCE [LARGE SCALE GENOMIC DNA]</scope>
    <source>
        <strain evidence="7 8">FT92W</strain>
    </source>
</reference>
<evidence type="ECO:0000256" key="3">
    <source>
        <dbReference type="ARBA" id="ARBA00022692"/>
    </source>
</evidence>
<organism evidence="7 8">
    <name type="scientific">Pseudoduganella rivuli</name>
    <dbReference type="NCBI Taxonomy" id="2666085"/>
    <lineage>
        <taxon>Bacteria</taxon>
        <taxon>Pseudomonadati</taxon>
        <taxon>Pseudomonadota</taxon>
        <taxon>Betaproteobacteria</taxon>
        <taxon>Burkholderiales</taxon>
        <taxon>Oxalobacteraceae</taxon>
        <taxon>Telluria group</taxon>
        <taxon>Pseudoduganella</taxon>
    </lineage>
</organism>
<evidence type="ECO:0000256" key="5">
    <source>
        <dbReference type="ARBA" id="ARBA00023136"/>
    </source>
</evidence>
<dbReference type="EMBL" id="WKJJ01000018">
    <property type="protein sequence ID" value="MRV75188.1"/>
    <property type="molecule type" value="Genomic_DNA"/>
</dbReference>
<feature type="transmembrane region" description="Helical" evidence="6">
    <location>
        <begin position="19"/>
        <end position="36"/>
    </location>
</feature>
<feature type="transmembrane region" description="Helical" evidence="6">
    <location>
        <begin position="96"/>
        <end position="117"/>
    </location>
</feature>
<evidence type="ECO:0000313" key="8">
    <source>
        <dbReference type="Proteomes" id="UP000446768"/>
    </source>
</evidence>
<feature type="transmembrane region" description="Helical" evidence="6">
    <location>
        <begin position="67"/>
        <end position="84"/>
    </location>
</feature>
<dbReference type="AlphaFoldDB" id="A0A7X2ITG9"/>
<comment type="subcellular location">
    <subcellularLocation>
        <location evidence="1">Cell membrane</location>
        <topology evidence="1">Multi-pass membrane protein</topology>
    </subcellularLocation>
</comment>
<feature type="transmembrane region" description="Helical" evidence="6">
    <location>
        <begin position="173"/>
        <end position="191"/>
    </location>
</feature>
<name>A0A7X2ITG9_9BURK</name>
<keyword evidence="3 6" id="KW-0812">Transmembrane</keyword>
<evidence type="ECO:0000256" key="6">
    <source>
        <dbReference type="SAM" id="Phobius"/>
    </source>
</evidence>
<keyword evidence="5 6" id="KW-0472">Membrane</keyword>
<evidence type="ECO:0000256" key="1">
    <source>
        <dbReference type="ARBA" id="ARBA00004651"/>
    </source>
</evidence>
<dbReference type="Proteomes" id="UP000446768">
    <property type="component" value="Unassembled WGS sequence"/>
</dbReference>
<dbReference type="GO" id="GO:0005886">
    <property type="term" value="C:plasma membrane"/>
    <property type="evidence" value="ECO:0007669"/>
    <property type="project" value="UniProtKB-SubCell"/>
</dbReference>
<dbReference type="GO" id="GO:0015658">
    <property type="term" value="F:branched-chain amino acid transmembrane transporter activity"/>
    <property type="evidence" value="ECO:0007669"/>
    <property type="project" value="InterPro"/>
</dbReference>
<feature type="transmembrane region" description="Helical" evidence="6">
    <location>
        <begin position="123"/>
        <end position="146"/>
    </location>
</feature>
<evidence type="ECO:0000256" key="4">
    <source>
        <dbReference type="ARBA" id="ARBA00022989"/>
    </source>
</evidence>
<accession>A0A7X2ITG9</accession>
<feature type="transmembrane region" description="Helical" evidence="6">
    <location>
        <begin position="333"/>
        <end position="355"/>
    </location>
</feature>
<protein>
    <submittedName>
        <fullName evidence="7">Branched-chain amino acid ABC transporter permease</fullName>
    </submittedName>
</protein>
<dbReference type="RefSeq" id="WP_154379487.1">
    <property type="nucleotide sequence ID" value="NZ_WKJJ01000018.1"/>
</dbReference>
<keyword evidence="4 6" id="KW-1133">Transmembrane helix</keyword>
<dbReference type="InterPro" id="IPR001851">
    <property type="entry name" value="ABC_transp_permease"/>
</dbReference>
<proteinExistence type="predicted"/>
<evidence type="ECO:0000313" key="7">
    <source>
        <dbReference type="EMBL" id="MRV75188.1"/>
    </source>
</evidence>
<dbReference type="PANTHER" id="PTHR30482:SF17">
    <property type="entry name" value="ABC TRANSPORTER ATP-BINDING PROTEIN"/>
    <property type="match status" value="1"/>
</dbReference>
<keyword evidence="8" id="KW-1185">Reference proteome</keyword>
<sequence>MNAPTVKTLRYAPLNLGRWLLWSAYALVLLAAPMIFNKGSGLTMLSQMGTVMLFGLSYNMLLGQGGMLSFGHAVYSGLGAFFAAHAMNQASVPVTVIPLVGGAAGMGFGVLFGYVTTRKAGTTFAMITLGLVELVFASALMFPGFFGGEGGVTTNRVYGGQVLGISYGPQVQVYYLIAGWLFACTVLAYAYTHTPLGRIINAVRDNPERVEFIGYDSRWVRYLVVILSSFVAGVSGGLSAINFEIVSAENVSAIRSGSILLFTFIGGIGFFFGPLLGGVVGILFSVLLPDYTAAWQLYLGLFFVVLVRFAPGGLGSLLMLLLRVAKFGQFGRIAAPLASIMLAVLVGVAGLVMAIELAYHATQEAINGTEKKLFGVLVDTHSAGPWLVAGALLVAGIIGWRLMRPAFTRAWDAAGAQIADRIRRGV</sequence>
<comment type="caution">
    <text evidence="7">The sequence shown here is derived from an EMBL/GenBank/DDBJ whole genome shotgun (WGS) entry which is preliminary data.</text>
</comment>
<feature type="transmembrane region" description="Helical" evidence="6">
    <location>
        <begin position="219"/>
        <end position="238"/>
    </location>
</feature>
<feature type="transmembrane region" description="Helical" evidence="6">
    <location>
        <begin position="259"/>
        <end position="285"/>
    </location>
</feature>
<keyword evidence="2" id="KW-1003">Cell membrane</keyword>
<evidence type="ECO:0000256" key="2">
    <source>
        <dbReference type="ARBA" id="ARBA00022475"/>
    </source>
</evidence>
<feature type="transmembrane region" description="Helical" evidence="6">
    <location>
        <begin position="383"/>
        <end position="403"/>
    </location>
</feature>